<comment type="subcellular location">
    <subcellularLocation>
        <location evidence="1">Membrane</location>
        <topology evidence="1">Multi-pass membrane protein</topology>
    </subcellularLocation>
</comment>
<dbReference type="Proteomes" id="UP000285084">
    <property type="component" value="Unassembled WGS sequence"/>
</dbReference>
<dbReference type="InterPro" id="IPR036259">
    <property type="entry name" value="MFS_trans_sf"/>
</dbReference>
<reference evidence="5 6" key="1">
    <citation type="journal article" date="2018" name="Sci. Rep.">
        <title>Characterisation of pathogen-specific regions and novel effector candidates in Fusarium oxysporum f. sp. cepae.</title>
        <authorList>
            <person name="Armitage A.D."/>
            <person name="Taylor A."/>
            <person name="Sobczyk M.K."/>
            <person name="Baxter L."/>
            <person name="Greenfield B.P."/>
            <person name="Bates H.J."/>
            <person name="Wilson F."/>
            <person name="Jackson A.C."/>
            <person name="Ott S."/>
            <person name="Harrison R.J."/>
            <person name="Clarkson J.P."/>
        </authorList>
    </citation>
    <scope>NUCLEOTIDE SEQUENCE [LARGE SCALE GENOMIC DNA]</scope>
    <source>
        <strain evidence="5 6">Fo_A13</strain>
    </source>
</reference>
<dbReference type="GO" id="GO:0005351">
    <property type="term" value="F:carbohydrate:proton symporter activity"/>
    <property type="evidence" value="ECO:0007669"/>
    <property type="project" value="TreeGrafter"/>
</dbReference>
<dbReference type="Gene3D" id="1.20.1250.20">
    <property type="entry name" value="MFS general substrate transporter like domains"/>
    <property type="match status" value="1"/>
</dbReference>
<organism evidence="5 6">
    <name type="scientific">Fusarium oxysporum</name>
    <name type="common">Fusarium vascular wilt</name>
    <dbReference type="NCBI Taxonomy" id="5507"/>
    <lineage>
        <taxon>Eukaryota</taxon>
        <taxon>Fungi</taxon>
        <taxon>Dikarya</taxon>
        <taxon>Ascomycota</taxon>
        <taxon>Pezizomycotina</taxon>
        <taxon>Sordariomycetes</taxon>
        <taxon>Hypocreomycetidae</taxon>
        <taxon>Hypocreales</taxon>
        <taxon>Nectriaceae</taxon>
        <taxon>Fusarium</taxon>
        <taxon>Fusarium oxysporum species complex</taxon>
    </lineage>
</organism>
<evidence type="ECO:0000256" key="3">
    <source>
        <dbReference type="ARBA" id="ARBA00022989"/>
    </source>
</evidence>
<evidence type="ECO:0000256" key="4">
    <source>
        <dbReference type="ARBA" id="ARBA00023136"/>
    </source>
</evidence>
<keyword evidence="3" id="KW-1133">Transmembrane helix</keyword>
<dbReference type="Pfam" id="PF00083">
    <property type="entry name" value="Sugar_tr"/>
    <property type="match status" value="1"/>
</dbReference>
<evidence type="ECO:0000256" key="2">
    <source>
        <dbReference type="ARBA" id="ARBA00022692"/>
    </source>
</evidence>
<gene>
    <name evidence="5" type="ORF">BFJ69_g14929</name>
</gene>
<accession>A0A420MG21</accession>
<dbReference type="VEuPathDB" id="FungiDB:FOC4_g10000870"/>
<evidence type="ECO:0008006" key="7">
    <source>
        <dbReference type="Google" id="ProtNLM"/>
    </source>
</evidence>
<sequence length="128" mass="13961">MLIAGRFFAGIGVGMISTMIPLYQSLSISPKLLPNGSELEKAACSLGRIRRLPSDHPAVEAELAEIQTSYNHEKSLGEASWLDCFRPPLLKRQYTGMAIQALQQLSGVNFIFTIALNASKILESQVAL</sequence>
<dbReference type="InterPro" id="IPR050360">
    <property type="entry name" value="MFS_Sugar_Transporters"/>
</dbReference>
<dbReference type="InterPro" id="IPR005828">
    <property type="entry name" value="MFS_sugar_transport-like"/>
</dbReference>
<comment type="caution">
    <text evidence="5">The sequence shown here is derived from an EMBL/GenBank/DDBJ whole genome shotgun (WGS) entry which is preliminary data.</text>
</comment>
<name>A0A420MG21_FUSOX</name>
<proteinExistence type="predicted"/>
<dbReference type="PANTHER" id="PTHR48022">
    <property type="entry name" value="PLASTIDIC GLUCOSE TRANSPORTER 4"/>
    <property type="match status" value="1"/>
</dbReference>
<keyword evidence="2" id="KW-0812">Transmembrane</keyword>
<dbReference type="GO" id="GO:0016020">
    <property type="term" value="C:membrane"/>
    <property type="evidence" value="ECO:0007669"/>
    <property type="project" value="UniProtKB-SubCell"/>
</dbReference>
<dbReference type="EMBL" id="MRCX01000252">
    <property type="protein sequence ID" value="RKK66958.1"/>
    <property type="molecule type" value="Genomic_DNA"/>
</dbReference>
<protein>
    <recommendedName>
        <fullName evidence="7">Major facilitator superfamily (MFS) profile domain-containing protein</fullName>
    </recommendedName>
</protein>
<evidence type="ECO:0000313" key="6">
    <source>
        <dbReference type="Proteomes" id="UP000285084"/>
    </source>
</evidence>
<dbReference type="AlphaFoldDB" id="A0A420MG21"/>
<dbReference type="PANTHER" id="PTHR48022:SF17">
    <property type="entry name" value="HEXOSE TRANSPORTER"/>
    <property type="match status" value="1"/>
</dbReference>
<evidence type="ECO:0000313" key="5">
    <source>
        <dbReference type="EMBL" id="RKK66958.1"/>
    </source>
</evidence>
<evidence type="ECO:0000256" key="1">
    <source>
        <dbReference type="ARBA" id="ARBA00004141"/>
    </source>
</evidence>
<keyword evidence="4" id="KW-0472">Membrane</keyword>